<dbReference type="EMBL" id="DVFI01000150">
    <property type="protein sequence ID" value="HIQ64053.1"/>
    <property type="molecule type" value="Genomic_DNA"/>
</dbReference>
<keyword evidence="4 5" id="KW-0472">Membrane</keyword>
<feature type="transmembrane region" description="Helical" evidence="5">
    <location>
        <begin position="266"/>
        <end position="287"/>
    </location>
</feature>
<gene>
    <name evidence="8" type="ORF">IAA66_10825</name>
</gene>
<evidence type="ECO:0000259" key="7">
    <source>
        <dbReference type="Pfam" id="PF04138"/>
    </source>
</evidence>
<dbReference type="Gene3D" id="3.90.550.10">
    <property type="entry name" value="Spore Coat Polysaccharide Biosynthesis Protein SpsA, Chain A"/>
    <property type="match status" value="1"/>
</dbReference>
<dbReference type="Pfam" id="PF04138">
    <property type="entry name" value="GtrA_DPMS_TM"/>
    <property type="match status" value="1"/>
</dbReference>
<dbReference type="GO" id="GO:0006487">
    <property type="term" value="P:protein N-linked glycosylation"/>
    <property type="evidence" value="ECO:0007669"/>
    <property type="project" value="TreeGrafter"/>
</dbReference>
<organism evidence="8 9">
    <name type="scientific">Candidatus Avichristensenella intestinipullorum</name>
    <dbReference type="NCBI Taxonomy" id="2840693"/>
    <lineage>
        <taxon>Bacteria</taxon>
        <taxon>Bacillati</taxon>
        <taxon>Bacillota</taxon>
        <taxon>Clostridia</taxon>
        <taxon>Candidatus Avichristensenella</taxon>
    </lineage>
</organism>
<accession>A0A9D1CK25</accession>
<evidence type="ECO:0000259" key="6">
    <source>
        <dbReference type="Pfam" id="PF00535"/>
    </source>
</evidence>
<dbReference type="Pfam" id="PF00535">
    <property type="entry name" value="Glycos_transf_2"/>
    <property type="match status" value="1"/>
</dbReference>
<feature type="transmembrane region" description="Helical" evidence="5">
    <location>
        <begin position="238"/>
        <end position="260"/>
    </location>
</feature>
<evidence type="ECO:0000256" key="5">
    <source>
        <dbReference type="SAM" id="Phobius"/>
    </source>
</evidence>
<feature type="transmembrane region" description="Helical" evidence="5">
    <location>
        <begin position="330"/>
        <end position="347"/>
    </location>
</feature>
<evidence type="ECO:0000313" key="9">
    <source>
        <dbReference type="Proteomes" id="UP000886819"/>
    </source>
</evidence>
<sequence length="363" mass="40910">MDTKPFVSPSQPAERAQEDRYVVLIPAYKPDARMLKLVRELRAEGLCVQVVDDGSGEIYRDIFDQAQALGCRVARHAVNLGKGRALKTGINAAMNAFSPLDGIVTADADGQHTCRDILRIMARMRENPRALITGARAFDGNIPLKSRLGNSITRRVYHFATGIRCQDTQTGLRGIPAAYLPQMLQLPGERYEYEMTMFLRLREMRLPLEEVTIETIYIDGNKGSHFHPLKDSARIYSVILRFLASSLISFGVDYGLYWLLLGWLDLPPWLCYAFARVVSSGVNYLLNRMTVFKTGGRDAVFRYYLLAATQLSVGAGLVELLHVTLHWSAGWIKIPVDVVLFCLSYLVQRDFVFKERSGQKEPV</sequence>
<evidence type="ECO:0000256" key="4">
    <source>
        <dbReference type="ARBA" id="ARBA00023136"/>
    </source>
</evidence>
<dbReference type="Proteomes" id="UP000886819">
    <property type="component" value="Unassembled WGS sequence"/>
</dbReference>
<feature type="transmembrane region" description="Helical" evidence="5">
    <location>
        <begin position="299"/>
        <end position="318"/>
    </location>
</feature>
<keyword evidence="2 5" id="KW-0812">Transmembrane</keyword>
<reference evidence="8" key="1">
    <citation type="submission" date="2020-10" db="EMBL/GenBank/DDBJ databases">
        <authorList>
            <person name="Gilroy R."/>
        </authorList>
    </citation>
    <scope>NUCLEOTIDE SEQUENCE</scope>
    <source>
        <strain evidence="8">ChiHile30-977</strain>
    </source>
</reference>
<dbReference type="SUPFAM" id="SSF53448">
    <property type="entry name" value="Nucleotide-diphospho-sugar transferases"/>
    <property type="match status" value="1"/>
</dbReference>
<name>A0A9D1CK25_9FIRM</name>
<dbReference type="PANTHER" id="PTHR10859">
    <property type="entry name" value="GLYCOSYL TRANSFERASE"/>
    <property type="match status" value="1"/>
</dbReference>
<dbReference type="AlphaFoldDB" id="A0A9D1CK25"/>
<feature type="domain" description="Glycosyltransferase 2-like" evidence="6">
    <location>
        <begin position="23"/>
        <end position="150"/>
    </location>
</feature>
<proteinExistence type="predicted"/>
<reference evidence="8" key="2">
    <citation type="journal article" date="2021" name="PeerJ">
        <title>Extensive microbial diversity within the chicken gut microbiome revealed by metagenomics and culture.</title>
        <authorList>
            <person name="Gilroy R."/>
            <person name="Ravi A."/>
            <person name="Getino M."/>
            <person name="Pursley I."/>
            <person name="Horton D.L."/>
            <person name="Alikhan N.F."/>
            <person name="Baker D."/>
            <person name="Gharbi K."/>
            <person name="Hall N."/>
            <person name="Watson M."/>
            <person name="Adriaenssens E.M."/>
            <person name="Foster-Nyarko E."/>
            <person name="Jarju S."/>
            <person name="Secka A."/>
            <person name="Antonio M."/>
            <person name="Oren A."/>
            <person name="Chaudhuri R.R."/>
            <person name="La Ragione R."/>
            <person name="Hildebrand F."/>
            <person name="Pallen M.J."/>
        </authorList>
    </citation>
    <scope>NUCLEOTIDE SEQUENCE</scope>
    <source>
        <strain evidence="8">ChiHile30-977</strain>
    </source>
</reference>
<evidence type="ECO:0000256" key="3">
    <source>
        <dbReference type="ARBA" id="ARBA00022989"/>
    </source>
</evidence>
<feature type="domain" description="GtrA/DPMS transmembrane" evidence="7">
    <location>
        <begin position="241"/>
        <end position="353"/>
    </location>
</feature>
<evidence type="ECO:0000256" key="2">
    <source>
        <dbReference type="ARBA" id="ARBA00022692"/>
    </source>
</evidence>
<dbReference type="PANTHER" id="PTHR10859:SF114">
    <property type="entry name" value="DOLICHOL-PHOSPHATE MANNOSYLTRANSFERASE"/>
    <property type="match status" value="1"/>
</dbReference>
<evidence type="ECO:0000256" key="1">
    <source>
        <dbReference type="ARBA" id="ARBA00004141"/>
    </source>
</evidence>
<protein>
    <submittedName>
        <fullName evidence="8">Bifunctional glycosyltransferase family 2/GtrA family protein</fullName>
    </submittedName>
</protein>
<evidence type="ECO:0000313" key="8">
    <source>
        <dbReference type="EMBL" id="HIQ64053.1"/>
    </source>
</evidence>
<keyword evidence="3 5" id="KW-1133">Transmembrane helix</keyword>
<dbReference type="CDD" id="cd04179">
    <property type="entry name" value="DPM_DPG-synthase_like"/>
    <property type="match status" value="1"/>
</dbReference>
<comment type="caution">
    <text evidence="8">The sequence shown here is derived from an EMBL/GenBank/DDBJ whole genome shotgun (WGS) entry which is preliminary data.</text>
</comment>
<dbReference type="InterPro" id="IPR007267">
    <property type="entry name" value="GtrA_DPMS_TM"/>
</dbReference>
<dbReference type="InterPro" id="IPR029044">
    <property type="entry name" value="Nucleotide-diphossugar_trans"/>
</dbReference>
<dbReference type="InterPro" id="IPR001173">
    <property type="entry name" value="Glyco_trans_2-like"/>
</dbReference>
<dbReference type="GO" id="GO:0016020">
    <property type="term" value="C:membrane"/>
    <property type="evidence" value="ECO:0007669"/>
    <property type="project" value="UniProtKB-SubCell"/>
</dbReference>
<dbReference type="GO" id="GO:0000271">
    <property type="term" value="P:polysaccharide biosynthetic process"/>
    <property type="evidence" value="ECO:0007669"/>
    <property type="project" value="InterPro"/>
</dbReference>
<comment type="subcellular location">
    <subcellularLocation>
        <location evidence="1">Membrane</location>
        <topology evidence="1">Multi-pass membrane protein</topology>
    </subcellularLocation>
</comment>